<dbReference type="Proteomes" id="UP001256547">
    <property type="component" value="Unassembled WGS sequence"/>
</dbReference>
<evidence type="ECO:0000313" key="1">
    <source>
        <dbReference type="EMBL" id="MDT2596632.1"/>
    </source>
</evidence>
<organism evidence="2 3">
    <name type="scientific">Enterococcus dongliensis</name>
    <dbReference type="NCBI Taxonomy" id="2559925"/>
    <lineage>
        <taxon>Bacteria</taxon>
        <taxon>Bacillati</taxon>
        <taxon>Bacillota</taxon>
        <taxon>Bacilli</taxon>
        <taxon>Lactobacillales</taxon>
        <taxon>Enterococcaceae</taxon>
        <taxon>Enterococcus</taxon>
    </lineage>
</organism>
<protein>
    <submittedName>
        <fullName evidence="2">Aspartate/glutamate racemase family protein</fullName>
    </submittedName>
</protein>
<sequence length="253" mass="28216">MLKHRNIRTEKDLQENPQFFPSPFSGYPIGIIAVNLDYPKMPGNVANATTFDFPVLYEVVDFEIEELFEGSKEIEQQIIQAAQKLEKRGVRAIVGACGYFGHFQEIVAESVAIPVFLSSITQIPIIKLGLKKKQKILVLVASGKDITADFFQASGANLSDCIIHEIGSLESFAPIRWGNSNLDNQRLENDLVEVVLSELAETDTIGAILLECSDLPPYSYAIQQATGLPIFDFITLIQWVYAAVVQRRYLGYL</sequence>
<evidence type="ECO:0000313" key="4">
    <source>
        <dbReference type="Proteomes" id="UP001256547"/>
    </source>
</evidence>
<dbReference type="EMBL" id="JARPYT010000011">
    <property type="protein sequence ID" value="MDT2637527.1"/>
    <property type="molecule type" value="Genomic_DNA"/>
</dbReference>
<evidence type="ECO:0000313" key="3">
    <source>
        <dbReference type="Proteomes" id="UP001245561"/>
    </source>
</evidence>
<reference evidence="2 4" key="1">
    <citation type="submission" date="2023-03" db="EMBL/GenBank/DDBJ databases">
        <authorList>
            <person name="Shen W."/>
            <person name="Cai J."/>
        </authorList>
    </citation>
    <scope>NUCLEOTIDE SEQUENCE</scope>
    <source>
        <strain evidence="2">P55-2</strain>
        <strain evidence="1 4">P72-2</strain>
    </source>
</reference>
<comment type="caution">
    <text evidence="2">The sequence shown here is derived from an EMBL/GenBank/DDBJ whole genome shotgun (WGS) entry which is preliminary data.</text>
</comment>
<dbReference type="Proteomes" id="UP001245561">
    <property type="component" value="Unassembled WGS sequence"/>
</dbReference>
<gene>
    <name evidence="2" type="ORF">P7D36_08400</name>
    <name evidence="1" type="ORF">P7D39_06285</name>
</gene>
<dbReference type="NCBIfam" id="NF005679">
    <property type="entry name" value="PRK07475.1"/>
    <property type="match status" value="1"/>
</dbReference>
<dbReference type="EMBL" id="JARPYR010000010">
    <property type="protein sequence ID" value="MDT2596632.1"/>
    <property type="molecule type" value="Genomic_DNA"/>
</dbReference>
<evidence type="ECO:0000313" key="2">
    <source>
        <dbReference type="EMBL" id="MDT2637527.1"/>
    </source>
</evidence>
<dbReference type="RefSeq" id="WP_137603914.1">
    <property type="nucleotide sequence ID" value="NZ_JARPYR010000010.1"/>
</dbReference>
<dbReference type="AlphaFoldDB" id="A0AAP5NIS5"/>
<proteinExistence type="predicted"/>
<name>A0AAP5NIS5_9ENTE</name>
<accession>A0AAP5NIS5</accession>
<keyword evidence="4" id="KW-1185">Reference proteome</keyword>